<dbReference type="InterPro" id="IPR020894">
    <property type="entry name" value="Cadherin_CS"/>
</dbReference>
<evidence type="ECO:0000256" key="8">
    <source>
        <dbReference type="PROSITE-ProRule" id="PRU00043"/>
    </source>
</evidence>
<evidence type="ECO:0000256" key="1">
    <source>
        <dbReference type="ARBA" id="ARBA00004167"/>
    </source>
</evidence>
<evidence type="ECO:0000256" key="3">
    <source>
        <dbReference type="ARBA" id="ARBA00022737"/>
    </source>
</evidence>
<dbReference type="PROSITE" id="PS50268">
    <property type="entry name" value="CADHERIN_2"/>
    <property type="match status" value="1"/>
</dbReference>
<evidence type="ECO:0000256" key="5">
    <source>
        <dbReference type="ARBA" id="ARBA00022989"/>
    </source>
</evidence>
<dbReference type="InterPro" id="IPR050174">
    <property type="entry name" value="Protocadherin/Cadherin-CA"/>
</dbReference>
<evidence type="ECO:0000256" key="2">
    <source>
        <dbReference type="ARBA" id="ARBA00022692"/>
    </source>
</evidence>
<evidence type="ECO:0000256" key="6">
    <source>
        <dbReference type="ARBA" id="ARBA00023136"/>
    </source>
</evidence>
<dbReference type="InterPro" id="IPR002126">
    <property type="entry name" value="Cadherin-like_dom"/>
</dbReference>
<dbReference type="EMBL" id="LMAW01003067">
    <property type="protein sequence ID" value="KQK74244.1"/>
    <property type="molecule type" value="Genomic_DNA"/>
</dbReference>
<gene>
    <name evidence="10" type="ORF">AAES_159263</name>
</gene>
<protein>
    <recommendedName>
        <fullName evidence="9">Cadherin domain-containing protein</fullName>
    </recommendedName>
</protein>
<comment type="caution">
    <text evidence="10">The sequence shown here is derived from an EMBL/GenBank/DDBJ whole genome shotgun (WGS) entry which is preliminary data.</text>
</comment>
<dbReference type="SUPFAM" id="SSF49313">
    <property type="entry name" value="Cadherin-like"/>
    <property type="match status" value="1"/>
</dbReference>
<feature type="domain" description="Cadherin" evidence="9">
    <location>
        <begin position="1"/>
        <end position="69"/>
    </location>
</feature>
<keyword evidence="4 8" id="KW-0106">Calcium</keyword>
<dbReference type="STRING" id="12930.A0A0Q3PD96"/>
<dbReference type="Pfam" id="PF00028">
    <property type="entry name" value="Cadherin"/>
    <property type="match status" value="1"/>
</dbReference>
<evidence type="ECO:0000313" key="11">
    <source>
        <dbReference type="Proteomes" id="UP000051836"/>
    </source>
</evidence>
<proteinExistence type="predicted"/>
<dbReference type="Gene3D" id="2.60.40.60">
    <property type="entry name" value="Cadherins"/>
    <property type="match status" value="1"/>
</dbReference>
<dbReference type="InterPro" id="IPR015919">
    <property type="entry name" value="Cadherin-like_sf"/>
</dbReference>
<organism evidence="10 11">
    <name type="scientific">Amazona aestiva</name>
    <name type="common">Blue-fronted Amazon parrot</name>
    <dbReference type="NCBI Taxonomy" id="12930"/>
    <lineage>
        <taxon>Eukaryota</taxon>
        <taxon>Metazoa</taxon>
        <taxon>Chordata</taxon>
        <taxon>Craniata</taxon>
        <taxon>Vertebrata</taxon>
        <taxon>Euteleostomi</taxon>
        <taxon>Archelosauria</taxon>
        <taxon>Archosauria</taxon>
        <taxon>Dinosauria</taxon>
        <taxon>Saurischia</taxon>
        <taxon>Theropoda</taxon>
        <taxon>Coelurosauria</taxon>
        <taxon>Aves</taxon>
        <taxon>Neognathae</taxon>
        <taxon>Neoaves</taxon>
        <taxon>Telluraves</taxon>
        <taxon>Australaves</taxon>
        <taxon>Psittaciformes</taxon>
        <taxon>Psittacidae</taxon>
        <taxon>Amazona</taxon>
    </lineage>
</organism>
<reference evidence="10 11" key="1">
    <citation type="submission" date="2015-10" db="EMBL/GenBank/DDBJ databases">
        <authorList>
            <person name="Gilbert D.G."/>
        </authorList>
    </citation>
    <scope>NUCLEOTIDE SEQUENCE [LARGE SCALE GENOMIC DNA]</scope>
    <source>
        <strain evidence="10">FVVF132</strain>
    </source>
</reference>
<dbReference type="PRINTS" id="PR00205">
    <property type="entry name" value="CADHERIN"/>
</dbReference>
<sequence>MEGGSAGAAPYVSVESQSGAVYAQRSFDYEQCREFAVVVRAHDGGSPSRSSTATVRVFVLDRNDNAPRVLWPAVLGSG</sequence>
<dbReference type="Proteomes" id="UP000051836">
    <property type="component" value="Unassembled WGS sequence"/>
</dbReference>
<keyword evidence="5" id="KW-1133">Transmembrane helix</keyword>
<keyword evidence="11" id="KW-1185">Reference proteome</keyword>
<dbReference type="SMART" id="SM00112">
    <property type="entry name" value="CA"/>
    <property type="match status" value="1"/>
</dbReference>
<evidence type="ECO:0000313" key="10">
    <source>
        <dbReference type="EMBL" id="KQK74244.1"/>
    </source>
</evidence>
<dbReference type="GO" id="GO:0005886">
    <property type="term" value="C:plasma membrane"/>
    <property type="evidence" value="ECO:0007669"/>
    <property type="project" value="InterPro"/>
</dbReference>
<comment type="subcellular location">
    <subcellularLocation>
        <location evidence="1">Membrane</location>
        <topology evidence="1">Single-pass membrane protein</topology>
    </subcellularLocation>
</comment>
<keyword evidence="7" id="KW-0325">Glycoprotein</keyword>
<keyword evidence="2" id="KW-0812">Transmembrane</keyword>
<dbReference type="OrthoDB" id="6252479at2759"/>
<keyword evidence="3" id="KW-0677">Repeat</keyword>
<accession>A0A0Q3PD96</accession>
<dbReference type="AlphaFoldDB" id="A0A0Q3PD96"/>
<name>A0A0Q3PD96_AMAAE</name>
<dbReference type="GO" id="GO:0005509">
    <property type="term" value="F:calcium ion binding"/>
    <property type="evidence" value="ECO:0007669"/>
    <property type="project" value="UniProtKB-UniRule"/>
</dbReference>
<evidence type="ECO:0000256" key="7">
    <source>
        <dbReference type="ARBA" id="ARBA00023180"/>
    </source>
</evidence>
<dbReference type="CDD" id="cd11304">
    <property type="entry name" value="Cadherin_repeat"/>
    <property type="match status" value="1"/>
</dbReference>
<dbReference type="PANTHER" id="PTHR24028:SF73">
    <property type="entry name" value="PROTOCADHERIN GAMMA-B3-RELATED"/>
    <property type="match status" value="1"/>
</dbReference>
<dbReference type="PROSITE" id="PS00232">
    <property type="entry name" value="CADHERIN_1"/>
    <property type="match status" value="1"/>
</dbReference>
<dbReference type="GO" id="GO:0007156">
    <property type="term" value="P:homophilic cell adhesion via plasma membrane adhesion molecules"/>
    <property type="evidence" value="ECO:0007669"/>
    <property type="project" value="InterPro"/>
</dbReference>
<evidence type="ECO:0000256" key="4">
    <source>
        <dbReference type="ARBA" id="ARBA00022837"/>
    </source>
</evidence>
<keyword evidence="6" id="KW-0472">Membrane</keyword>
<dbReference type="PANTHER" id="PTHR24028">
    <property type="entry name" value="CADHERIN-87A"/>
    <property type="match status" value="1"/>
</dbReference>
<evidence type="ECO:0000259" key="9">
    <source>
        <dbReference type="PROSITE" id="PS50268"/>
    </source>
</evidence>